<reference evidence="5" key="1">
    <citation type="journal article" date="2019" name="Int. J. Syst. Evol. Microbiol.">
        <title>The Global Catalogue of Microorganisms (GCM) 10K type strain sequencing project: providing services to taxonomists for standard genome sequencing and annotation.</title>
        <authorList>
            <consortium name="The Broad Institute Genomics Platform"/>
            <consortium name="The Broad Institute Genome Sequencing Center for Infectious Disease"/>
            <person name="Wu L."/>
            <person name="Ma J."/>
        </authorList>
    </citation>
    <scope>NUCLEOTIDE SEQUENCE [LARGE SCALE GENOMIC DNA]</scope>
    <source>
        <strain evidence="5">NBRC 111146</strain>
    </source>
</reference>
<dbReference type="NCBIfam" id="TIGR02532">
    <property type="entry name" value="IV_pilin_GFxxxE"/>
    <property type="match status" value="1"/>
</dbReference>
<sequence>MRINKGFTLIELMITVAIIGVLAAVAIPLYQQYVQKAALATAVGSANNYQTIVEEYVDSHFIFPEISAAFPLGKVSAVSGSIGSNDLFAHIEKGIAKGTTVRMQRDTQGRWKCHHNKTNIQIKGCDYDASL</sequence>
<dbReference type="PANTHER" id="PTHR30093">
    <property type="entry name" value="GENERAL SECRETION PATHWAY PROTEIN G"/>
    <property type="match status" value="1"/>
</dbReference>
<feature type="transmembrane region" description="Helical" evidence="3">
    <location>
        <begin position="12"/>
        <end position="30"/>
    </location>
</feature>
<evidence type="ECO:0000256" key="1">
    <source>
        <dbReference type="ARBA" id="ARBA00005233"/>
    </source>
</evidence>
<dbReference type="Proteomes" id="UP001157156">
    <property type="component" value="Unassembled WGS sequence"/>
</dbReference>
<dbReference type="InterPro" id="IPR012902">
    <property type="entry name" value="N_methyl_site"/>
</dbReference>
<dbReference type="PANTHER" id="PTHR30093:SF34">
    <property type="entry name" value="PREPILIN PEPTIDASE-DEPENDENT PROTEIN D"/>
    <property type="match status" value="1"/>
</dbReference>
<dbReference type="Gene3D" id="3.30.700.10">
    <property type="entry name" value="Glycoprotein, Type 4 Pilin"/>
    <property type="match status" value="1"/>
</dbReference>
<evidence type="ECO:0000313" key="5">
    <source>
        <dbReference type="Proteomes" id="UP001157156"/>
    </source>
</evidence>
<protein>
    <submittedName>
        <fullName evidence="4">Pilin</fullName>
    </submittedName>
</protein>
<comment type="similarity">
    <text evidence="1">Belongs to the N-Me-Phe pilin family.</text>
</comment>
<dbReference type="PROSITE" id="PS00409">
    <property type="entry name" value="PROKAR_NTER_METHYL"/>
    <property type="match status" value="1"/>
</dbReference>
<keyword evidence="3" id="KW-1133">Transmembrane helix</keyword>
<keyword evidence="3" id="KW-0472">Membrane</keyword>
<dbReference type="EMBL" id="BSPV01000010">
    <property type="protein sequence ID" value="GLT15991.1"/>
    <property type="molecule type" value="Genomic_DNA"/>
</dbReference>
<keyword evidence="3" id="KW-0812">Transmembrane</keyword>
<keyword evidence="5" id="KW-1185">Reference proteome</keyword>
<accession>A0ABQ6ETF8</accession>
<evidence type="ECO:0000256" key="2">
    <source>
        <dbReference type="ARBA" id="ARBA00022481"/>
    </source>
</evidence>
<evidence type="ECO:0000313" key="4">
    <source>
        <dbReference type="EMBL" id="GLT15991.1"/>
    </source>
</evidence>
<dbReference type="RefSeq" id="WP_089124888.1">
    <property type="nucleotide sequence ID" value="NZ_BSPV01000010.1"/>
</dbReference>
<proteinExistence type="inferred from homology"/>
<dbReference type="Pfam" id="PF07963">
    <property type="entry name" value="N_methyl"/>
    <property type="match status" value="1"/>
</dbReference>
<evidence type="ECO:0000256" key="3">
    <source>
        <dbReference type="SAM" id="Phobius"/>
    </source>
</evidence>
<dbReference type="SUPFAM" id="SSF54523">
    <property type="entry name" value="Pili subunits"/>
    <property type="match status" value="1"/>
</dbReference>
<gene>
    <name evidence="4" type="primary">pilA</name>
    <name evidence="4" type="ORF">GCM10007931_29660</name>
</gene>
<comment type="caution">
    <text evidence="4">The sequence shown here is derived from an EMBL/GenBank/DDBJ whole genome shotgun (WGS) entry which is preliminary data.</text>
</comment>
<organism evidence="4 5">
    <name type="scientific">Vibrio algivorus</name>
    <dbReference type="NCBI Taxonomy" id="1667024"/>
    <lineage>
        <taxon>Bacteria</taxon>
        <taxon>Pseudomonadati</taxon>
        <taxon>Pseudomonadota</taxon>
        <taxon>Gammaproteobacteria</taxon>
        <taxon>Vibrionales</taxon>
        <taxon>Vibrionaceae</taxon>
        <taxon>Vibrio</taxon>
    </lineage>
</organism>
<keyword evidence="2" id="KW-0488">Methylation</keyword>
<dbReference type="InterPro" id="IPR045584">
    <property type="entry name" value="Pilin-like"/>
</dbReference>
<name>A0ABQ6ETF8_9VIBR</name>